<feature type="region of interest" description="Disordered" evidence="1">
    <location>
        <begin position="180"/>
        <end position="218"/>
    </location>
</feature>
<proteinExistence type="predicted"/>
<feature type="region of interest" description="Disordered" evidence="1">
    <location>
        <begin position="1"/>
        <end position="42"/>
    </location>
</feature>
<gene>
    <name evidence="2" type="ORF">PG991_003176</name>
</gene>
<feature type="region of interest" description="Disordered" evidence="1">
    <location>
        <begin position="74"/>
        <end position="166"/>
    </location>
</feature>
<evidence type="ECO:0000313" key="2">
    <source>
        <dbReference type="EMBL" id="KAK8033778.1"/>
    </source>
</evidence>
<reference evidence="2 3" key="1">
    <citation type="submission" date="2023-01" db="EMBL/GenBank/DDBJ databases">
        <title>Analysis of 21 Apiospora genomes using comparative genomics revels a genus with tremendous synthesis potential of carbohydrate active enzymes and secondary metabolites.</title>
        <authorList>
            <person name="Sorensen T."/>
        </authorList>
    </citation>
    <scope>NUCLEOTIDE SEQUENCE [LARGE SCALE GENOMIC DNA]</scope>
    <source>
        <strain evidence="2 3">CBS 20057</strain>
    </source>
</reference>
<feature type="compositionally biased region" description="Basic and acidic residues" evidence="1">
    <location>
        <begin position="82"/>
        <end position="96"/>
    </location>
</feature>
<organism evidence="2 3">
    <name type="scientific">Apiospora marii</name>
    <dbReference type="NCBI Taxonomy" id="335849"/>
    <lineage>
        <taxon>Eukaryota</taxon>
        <taxon>Fungi</taxon>
        <taxon>Dikarya</taxon>
        <taxon>Ascomycota</taxon>
        <taxon>Pezizomycotina</taxon>
        <taxon>Sordariomycetes</taxon>
        <taxon>Xylariomycetidae</taxon>
        <taxon>Amphisphaeriales</taxon>
        <taxon>Apiosporaceae</taxon>
        <taxon>Apiospora</taxon>
    </lineage>
</organism>
<comment type="caution">
    <text evidence="2">The sequence shown here is derived from an EMBL/GenBank/DDBJ whole genome shotgun (WGS) entry which is preliminary data.</text>
</comment>
<sequence>MGAGDVSFWSGGQDVTAGPNNLAPRKSDRRPEIPRGYASDENPEVQSYLQRYLYNKGNGWRLSKLCDPCSGANAPAGSCTRGDSDHKCAQCRDKGKGKGKGQTCGWKTYKAAKTSLKKKAGQEESEEEESYAKRQLPVGTRSEADTSYWSTAPSESGASFSYGGTGYDRASYSTASSILDDYTTGSQTPVPFSSATAPHQTPFAQPPSQGGPHRDALPHRHVDSEWQYDESSGTFTQTRMIPKKREPEVSVSAEEVQQYIDQHRQPHEDQRLTRICDPCHFGGLPGCRFSRSSYPLGWCTTCQSTPGSACTVDMYGRAQEKLKREKDVEAWMEKHNRKKRGL</sequence>
<dbReference type="EMBL" id="JAQQWI010000006">
    <property type="protein sequence ID" value="KAK8033778.1"/>
    <property type="molecule type" value="Genomic_DNA"/>
</dbReference>
<feature type="compositionally biased region" description="Polar residues" evidence="1">
    <location>
        <begin position="145"/>
        <end position="159"/>
    </location>
</feature>
<protein>
    <recommendedName>
        <fullName evidence="4">Zn(2)-C6 fungal-type domain-containing protein</fullName>
    </recommendedName>
</protein>
<dbReference type="Proteomes" id="UP001396898">
    <property type="component" value="Unassembled WGS sequence"/>
</dbReference>
<evidence type="ECO:0008006" key="4">
    <source>
        <dbReference type="Google" id="ProtNLM"/>
    </source>
</evidence>
<keyword evidence="3" id="KW-1185">Reference proteome</keyword>
<evidence type="ECO:0000313" key="3">
    <source>
        <dbReference type="Proteomes" id="UP001396898"/>
    </source>
</evidence>
<evidence type="ECO:0000256" key="1">
    <source>
        <dbReference type="SAM" id="MobiDB-lite"/>
    </source>
</evidence>
<feature type="compositionally biased region" description="Polar residues" evidence="1">
    <location>
        <begin position="180"/>
        <end position="208"/>
    </location>
</feature>
<name>A0ABR1SHH0_9PEZI</name>
<accession>A0ABR1SHH0</accession>